<dbReference type="Proteomes" id="UP000306758">
    <property type="component" value="Unassembled WGS sequence"/>
</dbReference>
<dbReference type="EMBL" id="QXNI01000006">
    <property type="protein sequence ID" value="THA11033.1"/>
    <property type="molecule type" value="Genomic_DNA"/>
</dbReference>
<evidence type="ECO:0000313" key="2">
    <source>
        <dbReference type="Proteomes" id="UP000306758"/>
    </source>
</evidence>
<organism evidence="1 2">
    <name type="scientific">Rodentibacter pneumotropicus</name>
    <dbReference type="NCBI Taxonomy" id="758"/>
    <lineage>
        <taxon>Bacteria</taxon>
        <taxon>Pseudomonadati</taxon>
        <taxon>Pseudomonadota</taxon>
        <taxon>Gammaproteobacteria</taxon>
        <taxon>Pasteurellales</taxon>
        <taxon>Pasteurellaceae</taxon>
        <taxon>Rodentibacter</taxon>
    </lineage>
</organism>
<name>A0A4S2Q3A2_9PAST</name>
<proteinExistence type="predicted"/>
<comment type="caution">
    <text evidence="1">The sequence shown here is derived from an EMBL/GenBank/DDBJ whole genome shotgun (WGS) entry which is preliminary data.</text>
</comment>
<evidence type="ECO:0000313" key="1">
    <source>
        <dbReference type="EMBL" id="THA11033.1"/>
    </source>
</evidence>
<accession>A0A4S2Q3A2</accession>
<dbReference type="AlphaFoldDB" id="A0A4S2Q3A2"/>
<protein>
    <submittedName>
        <fullName evidence="1">Uncharacterized protein</fullName>
    </submittedName>
</protein>
<reference evidence="1 2" key="1">
    <citation type="journal article" date="2019" name="Vet. Microbiol.">
        <title>Development of multi locus sequence typing (MLST) of Rodentibacter pneumotropicus.</title>
        <authorList>
            <person name="Adhikary S."/>
            <person name="Bisgaard M."/>
            <person name="Boot R."/>
            <person name="Benga L."/>
            <person name="Nicklas W."/>
            <person name="Christensen H."/>
        </authorList>
    </citation>
    <scope>NUCLEOTIDE SEQUENCE [LARGE SCALE GENOMIC DNA]</scope>
    <source>
        <strain evidence="1 2">Ac84</strain>
    </source>
</reference>
<sequence length="92" mass="10760">MSQYNFKVNSNLGEVVVCLGWDEPLQHFFMNIYTDIDDPLYDNLLEEQSFDLSLSHYQQVLDTFGINEISLAPTSSLFEQLMQDKHRIVIKE</sequence>
<dbReference type="RefSeq" id="WP_077583218.1">
    <property type="nucleotide sequence ID" value="NZ_MLHR01000002.1"/>
</dbReference>
<gene>
    <name evidence="1" type="ORF">D3M78_01180</name>
</gene>